<evidence type="ECO:0000259" key="2">
    <source>
        <dbReference type="Pfam" id="PF20938"/>
    </source>
</evidence>
<evidence type="ECO:0000313" key="8">
    <source>
        <dbReference type="Proteomes" id="UP000448762"/>
    </source>
</evidence>
<protein>
    <submittedName>
        <fullName evidence="3">DUF2264 domain-containing protein</fullName>
    </submittedName>
</protein>
<dbReference type="EMBL" id="NGKW01000001">
    <property type="protein sequence ID" value="OTN96289.1"/>
    <property type="molecule type" value="Genomic_DNA"/>
</dbReference>
<dbReference type="AlphaFoldDB" id="A0A242BLN6"/>
<reference evidence="5 6" key="1">
    <citation type="submission" date="2017-05" db="EMBL/GenBank/DDBJ databases">
        <title>The Genome Sequence of Enterococcus faecium 7H8_DIV0219.</title>
        <authorList>
            <consortium name="The Broad Institute Genomics Platform"/>
            <consortium name="The Broad Institute Genomic Center for Infectious Diseases"/>
            <person name="Earl A."/>
            <person name="Manson A."/>
            <person name="Schwartman J."/>
            <person name="Gilmore M."/>
            <person name="Abouelleil A."/>
            <person name="Cao P."/>
            <person name="Chapman S."/>
            <person name="Cusick C."/>
            <person name="Shea T."/>
            <person name="Young S."/>
            <person name="Neafsey D."/>
            <person name="Nusbaum C."/>
            <person name="Birren B."/>
        </authorList>
    </citation>
    <scope>NUCLEOTIDE SEQUENCE [LARGE SCALE GENOMIC DNA]</scope>
    <source>
        <strain evidence="5 6">7H8_DIV0219</strain>
    </source>
</reference>
<dbReference type="EMBL" id="CP033041">
    <property type="protein sequence ID" value="AYM73891.1"/>
    <property type="molecule type" value="Genomic_DNA"/>
</dbReference>
<dbReference type="RefSeq" id="WP_038399102.1">
    <property type="nucleotide sequence ID" value="NZ_CABGQB010000005.1"/>
</dbReference>
<proteinExistence type="predicted"/>
<accession>A0A242BLN6</accession>
<dbReference type="EMBL" id="QOVC01000004">
    <property type="protein sequence ID" value="KAA0691185.1"/>
    <property type="molecule type" value="Genomic_DNA"/>
</dbReference>
<dbReference type="Proteomes" id="UP000275747">
    <property type="component" value="Chromosome"/>
</dbReference>
<evidence type="ECO:0000313" key="3">
    <source>
        <dbReference type="EMBL" id="AYM73891.1"/>
    </source>
</evidence>
<gene>
    <name evidence="5" type="ORF">A5810_000624</name>
    <name evidence="3" type="ORF">D9Z05_11775</name>
    <name evidence="4" type="ORF">DTX73_06640</name>
</gene>
<feature type="domain" description="DUF2264" evidence="2">
    <location>
        <begin position="393"/>
        <end position="561"/>
    </location>
</feature>
<dbReference type="Pfam" id="PF20938">
    <property type="entry name" value="DUF2264_C"/>
    <property type="match status" value="1"/>
</dbReference>
<evidence type="ECO:0000259" key="1">
    <source>
        <dbReference type="Pfam" id="PF10022"/>
    </source>
</evidence>
<evidence type="ECO:0000313" key="7">
    <source>
        <dbReference type="Proteomes" id="UP000275747"/>
    </source>
</evidence>
<dbReference type="Proteomes" id="UP000194885">
    <property type="component" value="Unassembled WGS sequence"/>
</dbReference>
<dbReference type="PIRSF" id="PIRSF014753">
    <property type="entry name" value="UCP014753"/>
    <property type="match status" value="1"/>
</dbReference>
<dbReference type="InterPro" id="IPR049237">
    <property type="entry name" value="DUF2264_C"/>
</dbReference>
<reference evidence="4 8" key="2">
    <citation type="submission" date="2018-07" db="EMBL/GenBank/DDBJ databases">
        <title>High quality draft genome sequencing of Enterococcus faecium exhibiting probiotic potential isolated from mucus of freshwater fish.</title>
        <authorList>
            <person name="El-Jeni R."/>
            <person name="Ghedira K."/>
            <person name="Abdelhak S."/>
            <person name="El-Bour M."/>
            <person name="Bouhaouala-Zahar B."/>
        </authorList>
    </citation>
    <scope>NUCLEOTIDE SEQUENCE [LARGE SCALE GENOMIC DNA]</scope>
    <source>
        <strain evidence="4 8">R.A73</strain>
    </source>
</reference>
<reference evidence="3 7" key="3">
    <citation type="submission" date="2018-10" db="EMBL/GenBank/DDBJ databases">
        <title>Escaping from acidified nitrite in gastric host defense: Transcriptomic basis for resistance to free nitrous acid in Enterococcus faecalis.</title>
        <authorList>
            <person name="Yu Z."/>
            <person name="Shi D."/>
            <person name="Liu W."/>
            <person name="Meng F."/>
        </authorList>
    </citation>
    <scope>NUCLEOTIDE SEQUENCE [LARGE SCALE GENOMIC DNA]</scope>
    <source>
        <strain evidence="3 7">JE1</strain>
    </source>
</reference>
<dbReference type="PANTHER" id="PTHR35339:SF4">
    <property type="entry name" value="LINALOOL DEHYDRATASE_ISOMERASE DOMAIN-CONTAINING PROTEIN"/>
    <property type="match status" value="1"/>
</dbReference>
<evidence type="ECO:0000313" key="5">
    <source>
        <dbReference type="EMBL" id="OTN96289.1"/>
    </source>
</evidence>
<organism evidence="5 6">
    <name type="scientific">Enterococcus faecium</name>
    <name type="common">Streptococcus faecium</name>
    <dbReference type="NCBI Taxonomy" id="1352"/>
    <lineage>
        <taxon>Bacteria</taxon>
        <taxon>Bacillati</taxon>
        <taxon>Bacillota</taxon>
        <taxon>Bacilli</taxon>
        <taxon>Lactobacillales</taxon>
        <taxon>Enterococcaceae</taxon>
        <taxon>Enterococcus</taxon>
    </lineage>
</organism>
<evidence type="ECO:0000313" key="6">
    <source>
        <dbReference type="Proteomes" id="UP000194885"/>
    </source>
</evidence>
<dbReference type="PANTHER" id="PTHR35339">
    <property type="entry name" value="LINALOOL DEHYDRATASE_ISOMERASE DOMAIN-CONTAINING PROTEIN"/>
    <property type="match status" value="1"/>
</dbReference>
<evidence type="ECO:0000313" key="4">
    <source>
        <dbReference type="EMBL" id="KAA0691185.1"/>
    </source>
</evidence>
<feature type="domain" description="DUF2264" evidence="1">
    <location>
        <begin position="11"/>
        <end position="354"/>
    </location>
</feature>
<sequence length="578" mass="67032">MNQLKQNLFLTRRDFEEALEEMILPLKQELFNSEKPGVRLGSSGAVYDEKRAEMEAFIRPLWGLAPYWMNNGTKDELKDVYRKKILKGMNPKDSFYWGDINDYDQYIVEMAALSLNLLLNRNYFFDELSGTSKQQLIHWLKQALDKKIPKNNWTFFKILIRIALKHCGESLDKEKIEAELRFIDTMYVGKGWYIDGKSSQKDYYVPFAFHYYGLIFAKLMKDDFPEWSEKFIDRAKEFTKDYIYYFDSDGEALPYGRSLIYRFAQGAFFSALIFAEVEAIPWGQIKTLLSNHMKQWMTHDIFTYDGRLSIGYHYENLVMAEGYNAPGSPYWALKVFLLLATKKEHPYWKAKPEPVNTKEKRLIDNGNMLLCQAKEGKHVLGYPYGLMIDGQAHAPAKYSKFVYSTKFGFSVPKAGITYGEGAFDNTLALSRDGEYFRTKKKVRSSGATETSVMYEWQPFQEVLIQTEIYPFGEWHVRFHEIYTTIPLEIREGGFSLLVKEPEITLSKDCAKIKETHVSQIIAIEGYEEAGIQVLEPNTSVFFPRTNLPYLKKKIEPGTHRFICLVGGIINGGEKNDPN</sequence>
<dbReference type="InterPro" id="IPR049349">
    <property type="entry name" value="DUF2264_N"/>
</dbReference>
<dbReference type="Proteomes" id="UP000448762">
    <property type="component" value="Unassembled WGS sequence"/>
</dbReference>
<dbReference type="InterPro" id="IPR016624">
    <property type="entry name" value="UCP014753"/>
</dbReference>
<name>A0A242BLN6_ENTFC</name>
<dbReference type="Pfam" id="PF10022">
    <property type="entry name" value="DUF2264"/>
    <property type="match status" value="1"/>
</dbReference>